<dbReference type="PATRIC" id="fig|588858.6.peg.865"/>
<organism evidence="1 2">
    <name type="scientific">Salmonella typhimurium (strain 14028s / SGSC 2262)</name>
    <dbReference type="NCBI Taxonomy" id="588858"/>
    <lineage>
        <taxon>Bacteria</taxon>
        <taxon>Pseudomonadati</taxon>
        <taxon>Pseudomonadota</taxon>
        <taxon>Gammaproteobacteria</taxon>
        <taxon>Enterobacterales</taxon>
        <taxon>Enterobacteriaceae</taxon>
        <taxon>Salmonella</taxon>
    </lineage>
</organism>
<dbReference type="KEGG" id="seo:STM14_0820"/>
<gene>
    <name evidence="1" type="ordered locus">STM14_0820</name>
</gene>
<evidence type="ECO:0000313" key="2">
    <source>
        <dbReference type="Proteomes" id="UP000002695"/>
    </source>
</evidence>
<dbReference type="Proteomes" id="UP000002695">
    <property type="component" value="Chromosome"/>
</dbReference>
<dbReference type="AlphaFoldDB" id="A0A0F6AYK2"/>
<evidence type="ECO:0000313" key="1">
    <source>
        <dbReference type="EMBL" id="ACY87324.1"/>
    </source>
</evidence>
<reference evidence="1 2" key="1">
    <citation type="journal article" date="2010" name="J. Bacteriol.">
        <title>Short-term signatures of evolutionary change in the Salmonella enterica serovar typhimurium 14028 genome.</title>
        <authorList>
            <person name="Jarvik T."/>
            <person name="Smillie C."/>
            <person name="Groisman E.A."/>
            <person name="Ochman H."/>
        </authorList>
    </citation>
    <scope>NUCLEOTIDE SEQUENCE [LARGE SCALE GENOMIC DNA]</scope>
    <source>
        <strain evidence="2">14028s / SGSC 2262</strain>
    </source>
</reference>
<accession>A0A0F6AYK2</accession>
<sequence>MKVETIAVGKHHNMRCPPYMGHKTIIIFHFEVLSLIY</sequence>
<name>A0A0F6AYK2_SALT1</name>
<protein>
    <submittedName>
        <fullName evidence="1">Uncharacterized protein</fullName>
    </submittedName>
</protein>
<proteinExistence type="predicted"/>
<dbReference type="EMBL" id="CP001363">
    <property type="protein sequence ID" value="ACY87324.1"/>
    <property type="molecule type" value="Genomic_DNA"/>
</dbReference>
<keyword evidence="2" id="KW-1185">Reference proteome</keyword>
<dbReference type="HOGENOM" id="CLU_3348296_0_0_6"/>